<comment type="caution">
    <text evidence="3">The sequence shown here is derived from an EMBL/GenBank/DDBJ whole genome shotgun (WGS) entry which is preliminary data.</text>
</comment>
<feature type="domain" description="Fcf2 pre-rRNA processing C-terminal" evidence="2">
    <location>
        <begin position="69"/>
        <end position="168"/>
    </location>
</feature>
<organism evidence="3 4">
    <name type="scientific">Babesia ovata</name>
    <dbReference type="NCBI Taxonomy" id="189622"/>
    <lineage>
        <taxon>Eukaryota</taxon>
        <taxon>Sar</taxon>
        <taxon>Alveolata</taxon>
        <taxon>Apicomplexa</taxon>
        <taxon>Aconoidasida</taxon>
        <taxon>Piroplasmida</taxon>
        <taxon>Babesiidae</taxon>
        <taxon>Babesia</taxon>
    </lineage>
</organism>
<evidence type="ECO:0000313" key="3">
    <source>
        <dbReference type="EMBL" id="GBE62677.1"/>
    </source>
</evidence>
<evidence type="ECO:0000256" key="1">
    <source>
        <dbReference type="SAM" id="MobiDB-lite"/>
    </source>
</evidence>
<sequence length="199" mass="22178">MADDDEIALSTYAGAFSSIVRKLQPTSATEDVTQDEDTNLSLSNALAPGDALSAEPVTEKSKTHGELRKELEQKWDPLTEREPTVQDEREWRAIQLRGFMDPKKFYKGNKSGKLEPLPRRYQVGILTRSSGVKAGAGEESQAVGAANSRRSRGVSVLSETLASDQTWTRKKYREIQAEKTSGSKGWYKRQRNKLKSVSN</sequence>
<accession>A0A2H6KI61</accession>
<dbReference type="VEuPathDB" id="PiroplasmaDB:BOVATA_041700"/>
<keyword evidence="4" id="KW-1185">Reference proteome</keyword>
<dbReference type="AlphaFoldDB" id="A0A2H6KI61"/>
<dbReference type="GeneID" id="39876447"/>
<protein>
    <submittedName>
        <fullName evidence="3">Fcf2 pre-rRNA processing protein, putative</fullName>
    </submittedName>
</protein>
<gene>
    <name evidence="3" type="ORF">BOVATA_041700</name>
</gene>
<reference evidence="3 4" key="1">
    <citation type="journal article" date="2017" name="BMC Genomics">
        <title>Whole-genome assembly of Babesia ovata and comparative genomics between closely related pathogens.</title>
        <authorList>
            <person name="Yamagishi J."/>
            <person name="Asada M."/>
            <person name="Hakimi H."/>
            <person name="Tanaka T.Q."/>
            <person name="Sugimoto C."/>
            <person name="Kawazu S."/>
        </authorList>
    </citation>
    <scope>NUCLEOTIDE SEQUENCE [LARGE SCALE GENOMIC DNA]</scope>
    <source>
        <strain evidence="3 4">Miyake</strain>
    </source>
</reference>
<dbReference type="Proteomes" id="UP000236319">
    <property type="component" value="Unassembled WGS sequence"/>
</dbReference>
<dbReference type="InterPro" id="IPR014810">
    <property type="entry name" value="Fcf2_C"/>
</dbReference>
<evidence type="ECO:0000259" key="2">
    <source>
        <dbReference type="Pfam" id="PF08698"/>
    </source>
</evidence>
<feature type="compositionally biased region" description="Basic and acidic residues" evidence="1">
    <location>
        <begin position="57"/>
        <end position="87"/>
    </location>
</feature>
<proteinExistence type="predicted"/>
<dbReference type="RefSeq" id="XP_028868920.1">
    <property type="nucleotide sequence ID" value="XM_029013087.1"/>
</dbReference>
<dbReference type="EMBL" id="BDSA01000006">
    <property type="protein sequence ID" value="GBE62677.1"/>
    <property type="molecule type" value="Genomic_DNA"/>
</dbReference>
<feature type="region of interest" description="Disordered" evidence="1">
    <location>
        <begin position="178"/>
        <end position="199"/>
    </location>
</feature>
<feature type="region of interest" description="Disordered" evidence="1">
    <location>
        <begin position="131"/>
        <end position="160"/>
    </location>
</feature>
<evidence type="ECO:0000313" key="4">
    <source>
        <dbReference type="Proteomes" id="UP000236319"/>
    </source>
</evidence>
<dbReference type="Pfam" id="PF08698">
    <property type="entry name" value="Fcf2"/>
    <property type="match status" value="1"/>
</dbReference>
<dbReference type="OrthoDB" id="427886at2759"/>
<feature type="region of interest" description="Disordered" evidence="1">
    <location>
        <begin position="25"/>
        <end position="87"/>
    </location>
</feature>
<feature type="compositionally biased region" description="Basic residues" evidence="1">
    <location>
        <begin position="186"/>
        <end position="199"/>
    </location>
</feature>
<name>A0A2H6KI61_9APIC</name>